<feature type="chain" id="PRO_5029680442" evidence="5">
    <location>
        <begin position="23"/>
        <end position="769"/>
    </location>
</feature>
<evidence type="ECO:0000256" key="4">
    <source>
        <dbReference type="RuleBase" id="RU361161"/>
    </source>
</evidence>
<feature type="domain" description="Fibronectin type III-like" evidence="6">
    <location>
        <begin position="661"/>
        <end position="732"/>
    </location>
</feature>
<dbReference type="InterPro" id="IPR001764">
    <property type="entry name" value="Glyco_hydro_3_N"/>
</dbReference>
<dbReference type="Pfam" id="PF01915">
    <property type="entry name" value="Glyco_hydro_3_C"/>
    <property type="match status" value="1"/>
</dbReference>
<dbReference type="Proteomes" id="UP000461730">
    <property type="component" value="Unassembled WGS sequence"/>
</dbReference>
<dbReference type="InterPro" id="IPR036962">
    <property type="entry name" value="Glyco_hydro_3_N_sf"/>
</dbReference>
<accession>A0A7K1U0K8</accession>
<protein>
    <submittedName>
        <fullName evidence="7">Beta-glucosidase</fullName>
    </submittedName>
</protein>
<keyword evidence="5" id="KW-0732">Signal</keyword>
<feature type="signal peptide" evidence="5">
    <location>
        <begin position="1"/>
        <end position="22"/>
    </location>
</feature>
<dbReference type="InterPro" id="IPR036881">
    <property type="entry name" value="Glyco_hydro_3_C_sf"/>
</dbReference>
<dbReference type="PROSITE" id="PS00775">
    <property type="entry name" value="GLYCOSYL_HYDROL_F3"/>
    <property type="match status" value="1"/>
</dbReference>
<dbReference type="Gene3D" id="3.20.20.300">
    <property type="entry name" value="Glycoside hydrolase, family 3, N-terminal domain"/>
    <property type="match status" value="1"/>
</dbReference>
<dbReference type="InterPro" id="IPR017853">
    <property type="entry name" value="GH"/>
</dbReference>
<evidence type="ECO:0000256" key="2">
    <source>
        <dbReference type="ARBA" id="ARBA00022801"/>
    </source>
</evidence>
<keyword evidence="4" id="KW-0326">Glycosidase</keyword>
<dbReference type="PRINTS" id="PR00133">
    <property type="entry name" value="GLHYDRLASE3"/>
</dbReference>
<dbReference type="InterPro" id="IPR019800">
    <property type="entry name" value="Glyco_hydro_3_AS"/>
</dbReference>
<dbReference type="InterPro" id="IPR026891">
    <property type="entry name" value="Fn3-like"/>
</dbReference>
<proteinExistence type="inferred from homology"/>
<dbReference type="InterPro" id="IPR050288">
    <property type="entry name" value="Cellulose_deg_GH3"/>
</dbReference>
<reference evidence="7 8" key="1">
    <citation type="submission" date="2019-12" db="EMBL/GenBank/DDBJ databases">
        <title>Chitinophaga sp. strain ysch24 (GDMCC 1.1355), whole genome shotgun sequence.</title>
        <authorList>
            <person name="Zhang X."/>
        </authorList>
    </citation>
    <scope>NUCLEOTIDE SEQUENCE [LARGE SCALE GENOMIC DNA]</scope>
    <source>
        <strain evidence="8">ysch24</strain>
    </source>
</reference>
<dbReference type="SUPFAM" id="SSF51445">
    <property type="entry name" value="(Trans)glycosidases"/>
    <property type="match status" value="1"/>
</dbReference>
<dbReference type="InterPro" id="IPR002772">
    <property type="entry name" value="Glyco_hydro_3_C"/>
</dbReference>
<dbReference type="EMBL" id="WRXN01000002">
    <property type="protein sequence ID" value="MVT07904.1"/>
    <property type="molecule type" value="Genomic_DNA"/>
</dbReference>
<sequence>MTINKKVLYLVLTLLTGITASAQQRTAPGLKDGVGIEEIVAGMSLEEKARLVTGTGMRFGGNGPVIGDADGRVPGAAGNTFSIARLGIPGTVMADGPGGIRMEPFRRKDSTRSWYATAWPVSTLLASSWDTALLRKVGIAFGNEVKEYGIDIILAPGMNIQRDPLCGRNFEYYSEDPLISGNMAAAMIRGLQLNGTGVSVKHFAANNQETNRNNVDVVMSERALREIYLKGFEIAVKQSGPLTIMSSYNKLNGHYTSENLELLTTILRDEWKFTGIVMTDWFGGKDPVAQMKAGNDLLMPGTPQQVQKIIDAVNSGTLDIGILDRNVRRILTVIRQLPSFMSYSYSNKPDLAAHAALERAAAAESMVLLKNERKILPLKVKQVALFGNASYDPIIGGTGSGATNAAYTVSLPQGLLQAGYTVDEGLKKMYLEWIDRQKAGKPKPRLILGPVKMLAEPGLSLEQITTSADNNQAAIITIGRNAGEGADRKKEGDFYLDEQETTLLKNISAAFHAKGKPVIVILNIGGVIGTADWRDMADAILLAWQPGQEAGNAIADVLSGKTTPSGKLATTFPLKYEDSPASRNFPGMPADNPRKVIYEEDIYVGYRYYHTFGVKPAYAFGHGLSYTSFRYEKLSLSSSGFKDSLQVTLTITNTGTTTGREVVQLYLAAPAKKIDKPAIELKAFAKTALLQPGRSETIRFTLHLKDISSFDTSRQAWMAEEGSYTVKVGAASDDIRQTAVFQLPKELTGEKVHPVLLPQEKIQQLSNRK</sequence>
<evidence type="ECO:0000256" key="3">
    <source>
        <dbReference type="ARBA" id="ARBA00023277"/>
    </source>
</evidence>
<name>A0A7K1U0K8_9BACT</name>
<dbReference type="SMART" id="SM01217">
    <property type="entry name" value="Fn3_like"/>
    <property type="match status" value="1"/>
</dbReference>
<keyword evidence="8" id="KW-1185">Reference proteome</keyword>
<dbReference type="Pfam" id="PF00933">
    <property type="entry name" value="Glyco_hydro_3"/>
    <property type="match status" value="1"/>
</dbReference>
<dbReference type="RefSeq" id="WP_157305326.1">
    <property type="nucleotide sequence ID" value="NZ_WRXN01000002.1"/>
</dbReference>
<organism evidence="7 8">
    <name type="scientific">Chitinophaga tropicalis</name>
    <dbReference type="NCBI Taxonomy" id="2683588"/>
    <lineage>
        <taxon>Bacteria</taxon>
        <taxon>Pseudomonadati</taxon>
        <taxon>Bacteroidota</taxon>
        <taxon>Chitinophagia</taxon>
        <taxon>Chitinophagales</taxon>
        <taxon>Chitinophagaceae</taxon>
        <taxon>Chitinophaga</taxon>
    </lineage>
</organism>
<comment type="caution">
    <text evidence="7">The sequence shown here is derived from an EMBL/GenBank/DDBJ whole genome shotgun (WGS) entry which is preliminary data.</text>
</comment>
<gene>
    <name evidence="7" type="ORF">GO493_06500</name>
</gene>
<keyword evidence="3" id="KW-0119">Carbohydrate metabolism</keyword>
<dbReference type="Pfam" id="PF14310">
    <property type="entry name" value="Fn3-like"/>
    <property type="match status" value="1"/>
</dbReference>
<keyword evidence="2 4" id="KW-0378">Hydrolase</keyword>
<dbReference type="Gene3D" id="2.60.40.10">
    <property type="entry name" value="Immunoglobulins"/>
    <property type="match status" value="1"/>
</dbReference>
<dbReference type="SUPFAM" id="SSF52279">
    <property type="entry name" value="Beta-D-glucan exohydrolase, C-terminal domain"/>
    <property type="match status" value="1"/>
</dbReference>
<comment type="similarity">
    <text evidence="1 4">Belongs to the glycosyl hydrolase 3 family.</text>
</comment>
<evidence type="ECO:0000313" key="8">
    <source>
        <dbReference type="Proteomes" id="UP000461730"/>
    </source>
</evidence>
<evidence type="ECO:0000256" key="1">
    <source>
        <dbReference type="ARBA" id="ARBA00005336"/>
    </source>
</evidence>
<evidence type="ECO:0000256" key="5">
    <source>
        <dbReference type="SAM" id="SignalP"/>
    </source>
</evidence>
<dbReference type="PANTHER" id="PTHR42715:SF10">
    <property type="entry name" value="BETA-GLUCOSIDASE"/>
    <property type="match status" value="1"/>
</dbReference>
<dbReference type="InterPro" id="IPR013783">
    <property type="entry name" value="Ig-like_fold"/>
</dbReference>
<dbReference type="PANTHER" id="PTHR42715">
    <property type="entry name" value="BETA-GLUCOSIDASE"/>
    <property type="match status" value="1"/>
</dbReference>
<evidence type="ECO:0000313" key="7">
    <source>
        <dbReference type="EMBL" id="MVT07904.1"/>
    </source>
</evidence>
<dbReference type="AlphaFoldDB" id="A0A7K1U0K8"/>
<dbReference type="GO" id="GO:0005975">
    <property type="term" value="P:carbohydrate metabolic process"/>
    <property type="evidence" value="ECO:0007669"/>
    <property type="project" value="InterPro"/>
</dbReference>
<dbReference type="Gene3D" id="3.40.50.1700">
    <property type="entry name" value="Glycoside hydrolase family 3 C-terminal domain"/>
    <property type="match status" value="1"/>
</dbReference>
<evidence type="ECO:0000259" key="6">
    <source>
        <dbReference type="SMART" id="SM01217"/>
    </source>
</evidence>
<dbReference type="FunFam" id="2.60.40.10:FF:000495">
    <property type="entry name" value="Periplasmic beta-glucosidase"/>
    <property type="match status" value="1"/>
</dbReference>
<dbReference type="GO" id="GO:0008422">
    <property type="term" value="F:beta-glucosidase activity"/>
    <property type="evidence" value="ECO:0007669"/>
    <property type="project" value="UniProtKB-ARBA"/>
</dbReference>